<dbReference type="EMBL" id="CAJMXA010001147">
    <property type="protein sequence ID" value="CAE6452453.1"/>
    <property type="molecule type" value="Genomic_DNA"/>
</dbReference>
<evidence type="ECO:0008006" key="4">
    <source>
        <dbReference type="Google" id="ProtNLM"/>
    </source>
</evidence>
<comment type="caution">
    <text evidence="2">The sequence shown here is derived from an EMBL/GenBank/DDBJ whole genome shotgun (WGS) entry which is preliminary data.</text>
</comment>
<keyword evidence="1" id="KW-0732">Signal</keyword>
<name>A0A8H3BBH9_9AGAM</name>
<protein>
    <recommendedName>
        <fullName evidence="4">Transmembrane protein</fullName>
    </recommendedName>
</protein>
<feature type="signal peptide" evidence="1">
    <location>
        <begin position="1"/>
        <end position="23"/>
    </location>
</feature>
<feature type="chain" id="PRO_5034046304" description="Transmembrane protein" evidence="1">
    <location>
        <begin position="24"/>
        <end position="209"/>
    </location>
</feature>
<dbReference type="Proteomes" id="UP000663853">
    <property type="component" value="Unassembled WGS sequence"/>
</dbReference>
<evidence type="ECO:0000313" key="2">
    <source>
        <dbReference type="EMBL" id="CAE6452453.1"/>
    </source>
</evidence>
<organism evidence="2 3">
    <name type="scientific">Rhizoctonia solani</name>
    <dbReference type="NCBI Taxonomy" id="456999"/>
    <lineage>
        <taxon>Eukaryota</taxon>
        <taxon>Fungi</taxon>
        <taxon>Dikarya</taxon>
        <taxon>Basidiomycota</taxon>
        <taxon>Agaricomycotina</taxon>
        <taxon>Agaricomycetes</taxon>
        <taxon>Cantharellales</taxon>
        <taxon>Ceratobasidiaceae</taxon>
        <taxon>Rhizoctonia</taxon>
    </lineage>
</organism>
<dbReference type="PROSITE" id="PS51257">
    <property type="entry name" value="PROKAR_LIPOPROTEIN"/>
    <property type="match status" value="1"/>
</dbReference>
<sequence>MLALGRLASFVLFVLSLSLLSCAVPTPVLHGQNPSRSHVLAVRGYREGAGDAKVLLGAIIDLKAKINTRADAIAYITADALVEAQAEIDSLVADIEFCSNAIASLKNLKIDARIGAAIASHVLVIVRAILKICLSLMTKFGVQVFLDLFAKLDLCLKILLRSLDVCMDGFLADLAKRLVEADMNALAGVKLIVCHDLLVLVRAAVGIVA</sequence>
<evidence type="ECO:0000313" key="3">
    <source>
        <dbReference type="Proteomes" id="UP000663853"/>
    </source>
</evidence>
<evidence type="ECO:0000256" key="1">
    <source>
        <dbReference type="SAM" id="SignalP"/>
    </source>
</evidence>
<reference evidence="2" key="1">
    <citation type="submission" date="2021-01" db="EMBL/GenBank/DDBJ databases">
        <authorList>
            <person name="Kaushik A."/>
        </authorList>
    </citation>
    <scope>NUCLEOTIDE SEQUENCE</scope>
    <source>
        <strain evidence="2">AG6-10EEA</strain>
    </source>
</reference>
<proteinExistence type="predicted"/>
<dbReference type="AlphaFoldDB" id="A0A8H3BBH9"/>
<accession>A0A8H3BBH9</accession>
<gene>
    <name evidence="2" type="ORF">RDB_LOCUS51774</name>
</gene>